<dbReference type="GO" id="GO:0015666">
    <property type="term" value="F:restriction endodeoxyribonuclease activity"/>
    <property type="evidence" value="ECO:0007669"/>
    <property type="project" value="TreeGrafter"/>
</dbReference>
<dbReference type="EMBL" id="CP002770">
    <property type="protein sequence ID" value="AEG15635.1"/>
    <property type="molecule type" value="Genomic_DNA"/>
</dbReference>
<dbReference type="AlphaFoldDB" id="A0AAU8PE45"/>
<dbReference type="GO" id="GO:0003677">
    <property type="term" value="F:DNA binding"/>
    <property type="evidence" value="ECO:0007669"/>
    <property type="project" value="InterPro"/>
</dbReference>
<dbReference type="Gene3D" id="3.40.1350.10">
    <property type="match status" value="1"/>
</dbReference>
<organism evidence="3 4">
    <name type="scientific">Desulfofundulus kuznetsovii (strain DSM 6115 / VKM B-1805 / 17)</name>
    <name type="common">Desulfotomaculum kuznetsovii</name>
    <dbReference type="NCBI Taxonomy" id="760568"/>
    <lineage>
        <taxon>Bacteria</taxon>
        <taxon>Bacillati</taxon>
        <taxon>Bacillota</taxon>
        <taxon>Clostridia</taxon>
        <taxon>Eubacteriales</taxon>
        <taxon>Peptococcaceae</taxon>
        <taxon>Desulfofundulus</taxon>
    </lineage>
</organism>
<dbReference type="Proteomes" id="UP000009229">
    <property type="component" value="Chromosome"/>
</dbReference>
<dbReference type="PANTHER" id="PTHR30015">
    <property type="entry name" value="MRR RESTRICTION SYSTEM PROTEIN"/>
    <property type="match status" value="1"/>
</dbReference>
<keyword evidence="1" id="KW-0812">Transmembrane</keyword>
<keyword evidence="1" id="KW-1133">Transmembrane helix</keyword>
<keyword evidence="4" id="KW-1185">Reference proteome</keyword>
<reference evidence="4" key="1">
    <citation type="submission" date="2011-05" db="EMBL/GenBank/DDBJ databases">
        <title>Complete sequence of Desulfotomaculum kuznetsovii DSM 6115.</title>
        <authorList>
            <person name="Lucas S."/>
            <person name="Han J."/>
            <person name="Lapidus A."/>
            <person name="Cheng J.-F."/>
            <person name="Goodwin L."/>
            <person name="Pitluck S."/>
            <person name="Peters L."/>
            <person name="Mikhailova N."/>
            <person name="Lu M."/>
            <person name="Saunders E."/>
            <person name="Han C."/>
            <person name="Tapia R."/>
            <person name="Land M."/>
            <person name="Hauser L."/>
            <person name="Kyrpides N."/>
            <person name="Ivanova N."/>
            <person name="Pagani I."/>
            <person name="Nazina T."/>
            <person name="Ivanova A."/>
            <person name="Parshina S."/>
            <person name="Kuever J."/>
            <person name="Muyzer G."/>
            <person name="Plugge C."/>
            <person name="Stams A."/>
            <person name="Woyke T."/>
        </authorList>
    </citation>
    <scope>NUCLEOTIDE SEQUENCE [LARGE SCALE GENOMIC DNA]</scope>
    <source>
        <strain evidence="4">DSM 6115 / VKM B-1805 / 17</strain>
    </source>
</reference>
<evidence type="ECO:0000259" key="2">
    <source>
        <dbReference type="Pfam" id="PF04471"/>
    </source>
</evidence>
<sequence>MKPLVSFSDAVDIIKWALIFAAIAIFIASIPYVLREVIYHFLRSVRRVITTVFDGKSRNRGKYGVARRNSVAKSSSSGKIGECDFPWHSARACMRLIDQMRGQDFERFLDLMFRRLGYKTILTPEMKDHGADIIIIDSNGRKIAVQAKKLRDNKNRVGVKALGELYRGMKWYGCDGGIVITNQYFTDQAIEEARKFGIALWDRPQIKKLIKETHSRSGVAGGI</sequence>
<feature type="domain" description="Restriction endonuclease type IV Mrr" evidence="2">
    <location>
        <begin position="97"/>
        <end position="210"/>
    </location>
</feature>
<keyword evidence="3" id="KW-0255">Endonuclease</keyword>
<dbReference type="InterPro" id="IPR011335">
    <property type="entry name" value="Restrct_endonuc-II-like"/>
</dbReference>
<dbReference type="KEGG" id="dku:Desku_2088"/>
<evidence type="ECO:0000313" key="3">
    <source>
        <dbReference type="EMBL" id="AEG15635.1"/>
    </source>
</evidence>
<dbReference type="InterPro" id="IPR007560">
    <property type="entry name" value="Restrct_endonuc_IV_Mrr"/>
</dbReference>
<dbReference type="RefSeq" id="WP_013823149.1">
    <property type="nucleotide sequence ID" value="NC_015573.1"/>
</dbReference>
<dbReference type="PANTHER" id="PTHR30015:SF6">
    <property type="entry name" value="SLL1429 PROTEIN"/>
    <property type="match status" value="1"/>
</dbReference>
<feature type="transmembrane region" description="Helical" evidence="1">
    <location>
        <begin position="13"/>
        <end position="34"/>
    </location>
</feature>
<keyword evidence="1" id="KW-0472">Membrane</keyword>
<dbReference type="GO" id="GO:0009307">
    <property type="term" value="P:DNA restriction-modification system"/>
    <property type="evidence" value="ECO:0007669"/>
    <property type="project" value="InterPro"/>
</dbReference>
<evidence type="ECO:0000256" key="1">
    <source>
        <dbReference type="SAM" id="Phobius"/>
    </source>
</evidence>
<gene>
    <name evidence="3" type="ordered locus">Desku_2088</name>
</gene>
<dbReference type="SUPFAM" id="SSF52980">
    <property type="entry name" value="Restriction endonuclease-like"/>
    <property type="match status" value="1"/>
</dbReference>
<dbReference type="InterPro" id="IPR052906">
    <property type="entry name" value="Type_IV_Methyl-Rstrct_Enzyme"/>
</dbReference>
<keyword evidence="3" id="KW-0540">Nuclease</keyword>
<proteinExistence type="predicted"/>
<dbReference type="InterPro" id="IPR011856">
    <property type="entry name" value="tRNA_endonuc-like_dom_sf"/>
</dbReference>
<keyword evidence="3" id="KW-0378">Hydrolase</keyword>
<name>A0AAU8PE45_DESK7</name>
<protein>
    <submittedName>
        <fullName evidence="3">Restriction endonuclease</fullName>
    </submittedName>
</protein>
<evidence type="ECO:0000313" key="4">
    <source>
        <dbReference type="Proteomes" id="UP000009229"/>
    </source>
</evidence>
<dbReference type="Pfam" id="PF04471">
    <property type="entry name" value="Mrr_cat"/>
    <property type="match status" value="1"/>
</dbReference>
<accession>A0AAU8PE45</accession>